<name>A0A7R9HCA9_TIMCR</name>
<dbReference type="EMBL" id="OC327426">
    <property type="protein sequence ID" value="CAD7416171.1"/>
    <property type="molecule type" value="Genomic_DNA"/>
</dbReference>
<reference evidence="1" key="1">
    <citation type="submission" date="2020-11" db="EMBL/GenBank/DDBJ databases">
        <authorList>
            <person name="Tran Van P."/>
        </authorList>
    </citation>
    <scope>NUCLEOTIDE SEQUENCE</scope>
</reference>
<proteinExistence type="predicted"/>
<sequence length="72" mass="7941">MCCSIVESSCGVLMVHWGLELSKEVTKISGPKLVDFKRVLKEDPIIASKINALKLEVEVFSRSFPLPGLPLL</sequence>
<protein>
    <submittedName>
        <fullName evidence="1">Uncharacterized protein</fullName>
    </submittedName>
</protein>
<accession>A0A7R9HCA9</accession>
<dbReference type="AlphaFoldDB" id="A0A7R9HCA9"/>
<organism evidence="1">
    <name type="scientific">Timema cristinae</name>
    <name type="common">Walking stick</name>
    <dbReference type="NCBI Taxonomy" id="61476"/>
    <lineage>
        <taxon>Eukaryota</taxon>
        <taxon>Metazoa</taxon>
        <taxon>Ecdysozoa</taxon>
        <taxon>Arthropoda</taxon>
        <taxon>Hexapoda</taxon>
        <taxon>Insecta</taxon>
        <taxon>Pterygota</taxon>
        <taxon>Neoptera</taxon>
        <taxon>Polyneoptera</taxon>
        <taxon>Phasmatodea</taxon>
        <taxon>Timematodea</taxon>
        <taxon>Timematoidea</taxon>
        <taxon>Timematidae</taxon>
        <taxon>Timema</taxon>
    </lineage>
</organism>
<gene>
    <name evidence="1" type="ORF">TCEB3V08_LOCUS12641</name>
</gene>
<evidence type="ECO:0000313" key="1">
    <source>
        <dbReference type="EMBL" id="CAD7416171.1"/>
    </source>
</evidence>